<evidence type="ECO:0000313" key="6">
    <source>
        <dbReference type="Ensembl" id="ENSCSEP00000019059.1"/>
    </source>
</evidence>
<dbReference type="InterPro" id="IPR027267">
    <property type="entry name" value="AH/BAR_dom_sf"/>
</dbReference>
<dbReference type="SUPFAM" id="SSF50044">
    <property type="entry name" value="SH3-domain"/>
    <property type="match status" value="2"/>
</dbReference>
<evidence type="ECO:0000256" key="2">
    <source>
        <dbReference type="PROSITE-ProRule" id="PRU00192"/>
    </source>
</evidence>
<evidence type="ECO:0000259" key="4">
    <source>
        <dbReference type="PROSITE" id="PS50002"/>
    </source>
</evidence>
<dbReference type="SUPFAM" id="SSF103657">
    <property type="entry name" value="BAR/IMD domain-like"/>
    <property type="match status" value="1"/>
</dbReference>
<name>A0A3P8VXK4_CYNSE</name>
<dbReference type="GO" id="GO:0005737">
    <property type="term" value="C:cytoplasm"/>
    <property type="evidence" value="ECO:0007669"/>
    <property type="project" value="TreeGrafter"/>
</dbReference>
<reference evidence="6" key="3">
    <citation type="submission" date="2025-09" db="UniProtKB">
        <authorList>
            <consortium name="Ensembl"/>
        </authorList>
    </citation>
    <scope>IDENTIFICATION</scope>
</reference>
<dbReference type="OMA" id="FLCFRPH"/>
<dbReference type="GeneTree" id="ENSGT00950000183088"/>
<dbReference type="SMART" id="SM00326">
    <property type="entry name" value="SH3"/>
    <property type="match status" value="2"/>
</dbReference>
<dbReference type="STRING" id="244447.ENSCSEP00000019059"/>
<dbReference type="OrthoDB" id="6244550at2759"/>
<feature type="domain" description="DH" evidence="5">
    <location>
        <begin position="121"/>
        <end position="308"/>
    </location>
</feature>
<dbReference type="InterPro" id="IPR036028">
    <property type="entry name" value="SH3-like_dom_sf"/>
</dbReference>
<dbReference type="FunFam" id="1.20.900.10:FF:000063">
    <property type="entry name" value="Rho guanine nucleotide exchange factor (GEF) 37"/>
    <property type="match status" value="1"/>
</dbReference>
<dbReference type="Ensembl" id="ENSCSET00000019293.1">
    <property type="protein sequence ID" value="ENSCSEP00000019059.1"/>
    <property type="gene ID" value="ENSCSEG00000012208.1"/>
</dbReference>
<dbReference type="InterPro" id="IPR001452">
    <property type="entry name" value="SH3_domain"/>
</dbReference>
<sequence>MEVPRRFQTSSFSLDLPKSSSLMAPLVTLQKFTRKNSALEKSLEEDGLTEKSECEEETSSTMMVPDVFVDTADESKSQLSTQDSFSEDSCVSEESLAQEAEEARKKAEEEEEAAKQRAAQRQQLAIEELVMSEKNYLRMLHLSTVTIRNALQKLQPPLANLNSMFLHIEEVIDVSSRLLSLLDQKEVQSGDPAFLETLCSSFLSLSSDIEAAYKEYLANYNQVTFVENSYKQKEALWDEIVKIIKASAPEVNATSLSFFLVMPVQRIARYPLLLQTIQKHTDKAHPAYALLEQTAHTSIALNCRINEYKRFREVADKYKKTETLTIIDKINRLNTHSIAKKTARLSQQIKHETGITPKLVDEEFNALEGFFYLLEHAILELLENVETYLHHLQRFLTCKTEEFDFDMDGEKAPICYKEITTALRQWILPTFEKRLRTLIHKPLCLLRDLLVGPRNLIRKRLDKLLDYEMIGAKSNLNYEEQAVANTYRTINTLLLNELPRFNGVALQMIWNMLGTFCCLHRDLASDMEQLFQSFAQQLPHSSLSHGVFWEWAESAVLEGMRRLETLCQSVQDTLNVPAVQPLSPSSQHRLTQLTEKHGSGKIYQVIGAVVGGRDLDLNLAKGELVAIVSEMDSRGDRRKWLVDAGGRRGYAPSSKLIRYHQAADDPPPSPHPSLSDSMTGIRRHSYTPESRPLTTMSKPCFQVLAAYDFTARGNHEVSIRAGEPARVLEPHDKRGNPEWSLVEVRGGQRGYVPSNYLMVTPLRTEPSGCFQPS</sequence>
<feature type="domain" description="SH3" evidence="4">
    <location>
        <begin position="698"/>
        <end position="762"/>
    </location>
</feature>
<dbReference type="Pfam" id="PF00621">
    <property type="entry name" value="RhoGEF"/>
    <property type="match status" value="1"/>
</dbReference>
<evidence type="ECO:0000259" key="5">
    <source>
        <dbReference type="PROSITE" id="PS50010"/>
    </source>
</evidence>
<dbReference type="Gene3D" id="1.20.1270.60">
    <property type="entry name" value="Arfaptin homology (AH) domain/BAR domain"/>
    <property type="match status" value="1"/>
</dbReference>
<dbReference type="SMART" id="SM00325">
    <property type="entry name" value="RhoGEF"/>
    <property type="match status" value="1"/>
</dbReference>
<dbReference type="RefSeq" id="XP_008325393.1">
    <property type="nucleotide sequence ID" value="XM_008327171.3"/>
</dbReference>
<dbReference type="InterPro" id="IPR051492">
    <property type="entry name" value="Dynamin-Rho_GEF"/>
</dbReference>
<proteinExistence type="predicted"/>
<dbReference type="InterPro" id="IPR000219">
    <property type="entry name" value="DH_dom"/>
</dbReference>
<evidence type="ECO:0000256" key="1">
    <source>
        <dbReference type="ARBA" id="ARBA00022443"/>
    </source>
</evidence>
<evidence type="ECO:0000256" key="3">
    <source>
        <dbReference type="SAM" id="MobiDB-lite"/>
    </source>
</evidence>
<keyword evidence="7" id="KW-1185">Reference proteome</keyword>
<dbReference type="SUPFAM" id="SSF48065">
    <property type="entry name" value="DBL homology domain (DH-domain)"/>
    <property type="match status" value="1"/>
</dbReference>
<dbReference type="Pfam" id="PF00018">
    <property type="entry name" value="SH3_1"/>
    <property type="match status" value="1"/>
</dbReference>
<dbReference type="FunCoup" id="A0A3P8VXK4">
    <property type="interactions" value="195"/>
</dbReference>
<dbReference type="GeneID" id="103391054"/>
<evidence type="ECO:0000313" key="7">
    <source>
        <dbReference type="Proteomes" id="UP000265120"/>
    </source>
</evidence>
<feature type="domain" description="SH3" evidence="4">
    <location>
        <begin position="598"/>
        <end position="661"/>
    </location>
</feature>
<accession>A0A3P8VXK4</accession>
<dbReference type="Gene3D" id="2.30.30.40">
    <property type="entry name" value="SH3 Domains"/>
    <property type="match status" value="2"/>
</dbReference>
<dbReference type="FunFam" id="2.30.30.40:FF:000177">
    <property type="entry name" value="Rho guanine nucleotide exchange factor (GEF) 37"/>
    <property type="match status" value="1"/>
</dbReference>
<dbReference type="PROSITE" id="PS50010">
    <property type="entry name" value="DH_2"/>
    <property type="match status" value="1"/>
</dbReference>
<organism evidence="6 7">
    <name type="scientific">Cynoglossus semilaevis</name>
    <name type="common">Tongue sole</name>
    <dbReference type="NCBI Taxonomy" id="244447"/>
    <lineage>
        <taxon>Eukaryota</taxon>
        <taxon>Metazoa</taxon>
        <taxon>Chordata</taxon>
        <taxon>Craniata</taxon>
        <taxon>Vertebrata</taxon>
        <taxon>Euteleostomi</taxon>
        <taxon>Actinopterygii</taxon>
        <taxon>Neopterygii</taxon>
        <taxon>Teleostei</taxon>
        <taxon>Neoteleostei</taxon>
        <taxon>Acanthomorphata</taxon>
        <taxon>Carangaria</taxon>
        <taxon>Pleuronectiformes</taxon>
        <taxon>Pleuronectoidei</taxon>
        <taxon>Cynoglossidae</taxon>
        <taxon>Cynoglossinae</taxon>
        <taxon>Cynoglossus</taxon>
    </lineage>
</organism>
<dbReference type="RefSeq" id="XP_008325392.1">
    <property type="nucleotide sequence ID" value="XM_008327170.3"/>
</dbReference>
<feature type="region of interest" description="Disordered" evidence="3">
    <location>
        <begin position="660"/>
        <end position="693"/>
    </location>
</feature>
<dbReference type="PANTHER" id="PTHR22834">
    <property type="entry name" value="NUCLEAR FUSION PROTEIN FUS2"/>
    <property type="match status" value="1"/>
</dbReference>
<dbReference type="AlphaFoldDB" id="A0A3P8VXK4"/>
<dbReference type="FunFam" id="1.20.1270.60:FF:000099">
    <property type="entry name" value="Rho guanine nucleotide exchange factor 37"/>
    <property type="match status" value="1"/>
</dbReference>
<dbReference type="Proteomes" id="UP000265120">
    <property type="component" value="Chromosome 15"/>
</dbReference>
<dbReference type="InParanoid" id="A0A3P8VXK4"/>
<keyword evidence="1 2" id="KW-0728">SH3 domain</keyword>
<feature type="compositionally biased region" description="Polar residues" evidence="3">
    <location>
        <begin position="77"/>
        <end position="89"/>
    </location>
</feature>
<dbReference type="KEGG" id="csem:103391054"/>
<dbReference type="InterPro" id="IPR035899">
    <property type="entry name" value="DBL_dom_sf"/>
</dbReference>
<feature type="region of interest" description="Disordered" evidence="3">
    <location>
        <begin position="38"/>
        <end position="116"/>
    </location>
</feature>
<reference evidence="6" key="2">
    <citation type="submission" date="2025-08" db="UniProtKB">
        <authorList>
            <consortium name="Ensembl"/>
        </authorList>
    </citation>
    <scope>IDENTIFICATION</scope>
</reference>
<reference evidence="6 7" key="1">
    <citation type="journal article" date="2014" name="Nat. Genet.">
        <title>Whole-genome sequence of a flatfish provides insights into ZW sex chromosome evolution and adaptation to a benthic lifestyle.</title>
        <authorList>
            <person name="Chen S."/>
            <person name="Zhang G."/>
            <person name="Shao C."/>
            <person name="Huang Q."/>
            <person name="Liu G."/>
            <person name="Zhang P."/>
            <person name="Song W."/>
            <person name="An N."/>
            <person name="Chalopin D."/>
            <person name="Volff J.N."/>
            <person name="Hong Y."/>
            <person name="Li Q."/>
            <person name="Sha Z."/>
            <person name="Zhou H."/>
            <person name="Xie M."/>
            <person name="Yu Q."/>
            <person name="Liu Y."/>
            <person name="Xiang H."/>
            <person name="Wang N."/>
            <person name="Wu K."/>
            <person name="Yang C."/>
            <person name="Zhou Q."/>
            <person name="Liao X."/>
            <person name="Yang L."/>
            <person name="Hu Q."/>
            <person name="Zhang J."/>
            <person name="Meng L."/>
            <person name="Jin L."/>
            <person name="Tian Y."/>
            <person name="Lian J."/>
            <person name="Yang J."/>
            <person name="Miao G."/>
            <person name="Liu S."/>
            <person name="Liang Z."/>
            <person name="Yan F."/>
            <person name="Li Y."/>
            <person name="Sun B."/>
            <person name="Zhang H."/>
            <person name="Zhang J."/>
            <person name="Zhu Y."/>
            <person name="Du M."/>
            <person name="Zhao Y."/>
            <person name="Schartl M."/>
            <person name="Tang Q."/>
            <person name="Wang J."/>
        </authorList>
    </citation>
    <scope>NUCLEOTIDE SEQUENCE</scope>
</reference>
<dbReference type="PANTHER" id="PTHR22834:SF9">
    <property type="entry name" value="RHO GUANINE NUCLEOTIDE EXCHANGE FACTOR 37"/>
    <property type="match status" value="1"/>
</dbReference>
<feature type="compositionally biased region" description="Basic and acidic residues" evidence="3">
    <location>
        <begin position="38"/>
        <end position="52"/>
    </location>
</feature>
<dbReference type="PROSITE" id="PS50002">
    <property type="entry name" value="SH3"/>
    <property type="match status" value="2"/>
</dbReference>
<dbReference type="Gene3D" id="1.20.900.10">
    <property type="entry name" value="Dbl homology (DH) domain"/>
    <property type="match status" value="1"/>
</dbReference>
<dbReference type="FunFam" id="2.30.30.40:FF:000174">
    <property type="entry name" value="rho guanine nucleotide exchange factor 37"/>
    <property type="match status" value="1"/>
</dbReference>
<dbReference type="GO" id="GO:0005085">
    <property type="term" value="F:guanyl-nucleotide exchange factor activity"/>
    <property type="evidence" value="ECO:0007669"/>
    <property type="project" value="InterPro"/>
</dbReference>
<dbReference type="CTD" id="389337"/>
<protein>
    <submittedName>
        <fullName evidence="6">Rho guanine nucleotide exchange factor 37</fullName>
    </submittedName>
</protein>